<dbReference type="GO" id="GO:0007155">
    <property type="term" value="P:cell adhesion"/>
    <property type="evidence" value="ECO:0007669"/>
    <property type="project" value="InterPro"/>
</dbReference>
<dbReference type="GO" id="GO:0009424">
    <property type="term" value="C:bacterial-type flagellum hook"/>
    <property type="evidence" value="ECO:0007669"/>
    <property type="project" value="UniProtKB-UniRule"/>
</dbReference>
<dbReference type="RefSeq" id="WP_072598463.1">
    <property type="nucleotide sequence ID" value="NZ_CP018221.1"/>
</dbReference>
<comment type="similarity">
    <text evidence="1 5">Belongs to the FliD family.</text>
</comment>
<dbReference type="GO" id="GO:0071973">
    <property type="term" value="P:bacterial-type flagellum-dependent cell motility"/>
    <property type="evidence" value="ECO:0007669"/>
    <property type="project" value="TreeGrafter"/>
</dbReference>
<comment type="subunit">
    <text evidence="2 5">Homopentamer.</text>
</comment>
<comment type="function">
    <text evidence="5">Required for morphogenesis and for the elongation of the flagellar filament by facilitating polymerization of the flagellin monomers at the tip of growing filament. Forms a capping structure, which prevents flagellin subunits (transported through the central channel of the flagellum) from leaking out without polymerization at the distal end.</text>
</comment>
<dbReference type="PANTHER" id="PTHR30288:SF0">
    <property type="entry name" value="FLAGELLAR HOOK-ASSOCIATED PROTEIN 2"/>
    <property type="match status" value="1"/>
</dbReference>
<dbReference type="Proteomes" id="UP000182063">
    <property type="component" value="Chromosome"/>
</dbReference>
<evidence type="ECO:0000256" key="4">
    <source>
        <dbReference type="ARBA" id="ARBA00023143"/>
    </source>
</evidence>
<dbReference type="InterPro" id="IPR010809">
    <property type="entry name" value="FliD_C"/>
</dbReference>
<accession>A0A1L3ZYW8</accession>
<dbReference type="PANTHER" id="PTHR30288">
    <property type="entry name" value="FLAGELLAR CAP/ASSEMBLY PROTEIN FLID"/>
    <property type="match status" value="1"/>
</dbReference>
<dbReference type="KEGG" id="sphj:BSL82_17225"/>
<dbReference type="InterPro" id="IPR040026">
    <property type="entry name" value="FliD"/>
</dbReference>
<keyword evidence="4 5" id="KW-0975">Bacterial flagellum</keyword>
<organism evidence="8 9">
    <name type="scientific">Tardibacter chloracetimidivorans</name>
    <dbReference type="NCBI Taxonomy" id="1921510"/>
    <lineage>
        <taxon>Bacteria</taxon>
        <taxon>Pseudomonadati</taxon>
        <taxon>Pseudomonadota</taxon>
        <taxon>Alphaproteobacteria</taxon>
        <taxon>Sphingomonadales</taxon>
        <taxon>Sphingomonadaceae</taxon>
        <taxon>Tardibacter</taxon>
    </lineage>
</organism>
<keyword evidence="5" id="KW-0964">Secreted</keyword>
<comment type="subcellular location">
    <subcellularLocation>
        <location evidence="5">Secreted</location>
    </subcellularLocation>
    <subcellularLocation>
        <location evidence="5">Bacterial flagellum</location>
    </subcellularLocation>
</comment>
<dbReference type="GO" id="GO:0009421">
    <property type="term" value="C:bacterial-type flagellum filament cap"/>
    <property type="evidence" value="ECO:0007669"/>
    <property type="project" value="InterPro"/>
</dbReference>
<dbReference type="AlphaFoldDB" id="A0A1L3ZYW8"/>
<evidence type="ECO:0000313" key="9">
    <source>
        <dbReference type="Proteomes" id="UP000182063"/>
    </source>
</evidence>
<evidence type="ECO:0000259" key="7">
    <source>
        <dbReference type="Pfam" id="PF07195"/>
    </source>
</evidence>
<keyword evidence="9" id="KW-1185">Reference proteome</keyword>
<evidence type="ECO:0000259" key="6">
    <source>
        <dbReference type="Pfam" id="PF02465"/>
    </source>
</evidence>
<name>A0A1L3ZYW8_9SPHN</name>
<evidence type="ECO:0000256" key="1">
    <source>
        <dbReference type="ARBA" id="ARBA00009764"/>
    </source>
</evidence>
<dbReference type="EMBL" id="CP018221">
    <property type="protein sequence ID" value="API60805.1"/>
    <property type="molecule type" value="Genomic_DNA"/>
</dbReference>
<feature type="domain" description="Flagellar hook-associated protein 2 N-terminal" evidence="6">
    <location>
        <begin position="11"/>
        <end position="109"/>
    </location>
</feature>
<evidence type="ECO:0000256" key="3">
    <source>
        <dbReference type="ARBA" id="ARBA00023054"/>
    </source>
</evidence>
<evidence type="ECO:0000313" key="8">
    <source>
        <dbReference type="EMBL" id="API60805.1"/>
    </source>
</evidence>
<dbReference type="STRING" id="1921510.BSL82_17225"/>
<proteinExistence type="inferred from homology"/>
<gene>
    <name evidence="8" type="ORF">BSL82_17225</name>
</gene>
<feature type="domain" description="Flagellar hook-associated protein 2 C-terminal" evidence="7">
    <location>
        <begin position="562"/>
        <end position="642"/>
    </location>
</feature>
<sequence length="660" mass="66632">MSILTTLGGGSGIDTAQLVSDLVAAQRAGADALLQSRQEKVDARISTLSQIKSALSSFSTALNALVSSGSLGRQTVSSDSATVAASASGTGEPTNISTTIEVQQLAQRQTVASAPVADRNAPVGEGTLTISFGTVTGAFPTPGGFSPNGKSVTITIGPDNNSLVGLQQAINASDSGLTASIIQDSGGARLVIKGETGAAQGFTIDGSAGLEAFEFGPGASGMTWSTQAANAVIVADGVTVERTTNSVSDLVPGVKLDLLRTNTGAPLTVTSDYDQQTLKDSVGNYVAAYNELMAMFAEATQPGINGAVAGPLAGDSTMRDLKRMLGGLTSKTLLAGDGPKSLAEIGIKTNRDGTLSIDDARLSAAVAQHPGRVHDMFVPGQTSSSPLLEVASAIGAIKTGSYEVTNVVAATASTAVGSSVPTAFDTPVVIDASNKSFTATVDGRTSLTIYLPEGSYASGDALASAFQAAINSDPVLASFGVGVTAGWDGSAFTFTSKSLGMASAVTLGGLDGTLAAVLGLDAMTSTAGTNASGTIAGQAAFGSGNVLTASYTSAAKGLAISVFGNVTSATITVRDTISGMLADIEKQLTSTSGAFTTASARLSAEAKRIAEEQEALDLRSDALKERLVKQFTAMERAVSAFKATQSYMQQQIDMWTNAEN</sequence>
<keyword evidence="3" id="KW-0175">Coiled coil</keyword>
<dbReference type="Pfam" id="PF02465">
    <property type="entry name" value="FliD_N"/>
    <property type="match status" value="1"/>
</dbReference>
<dbReference type="InterPro" id="IPR003481">
    <property type="entry name" value="FliD_N"/>
</dbReference>
<evidence type="ECO:0000256" key="2">
    <source>
        <dbReference type="ARBA" id="ARBA00011255"/>
    </source>
</evidence>
<protein>
    <recommendedName>
        <fullName evidence="5">Flagellar hook-associated protein 2</fullName>
        <shortName evidence="5">HAP2</shortName>
    </recommendedName>
    <alternativeName>
        <fullName evidence="5">Flagellar cap protein</fullName>
    </alternativeName>
</protein>
<dbReference type="GO" id="GO:0005576">
    <property type="term" value="C:extracellular region"/>
    <property type="evidence" value="ECO:0007669"/>
    <property type="project" value="UniProtKB-SubCell"/>
</dbReference>
<dbReference type="Pfam" id="PF07195">
    <property type="entry name" value="FliD_C"/>
    <property type="match status" value="2"/>
</dbReference>
<dbReference type="OrthoDB" id="7388356at2"/>
<evidence type="ECO:0000256" key="5">
    <source>
        <dbReference type="RuleBase" id="RU362066"/>
    </source>
</evidence>
<feature type="domain" description="Flagellar hook-associated protein 2 C-terminal" evidence="7">
    <location>
        <begin position="228"/>
        <end position="383"/>
    </location>
</feature>
<reference evidence="9" key="1">
    <citation type="submission" date="2016-11" db="EMBL/GenBank/DDBJ databases">
        <title>Complete Genome Sequence of alachlor-degrading Sphingomonas sp. strain JJ-A5.</title>
        <authorList>
            <person name="Lee H."/>
            <person name="Ka J.-O."/>
        </authorList>
    </citation>
    <scope>NUCLEOTIDE SEQUENCE [LARGE SCALE GENOMIC DNA]</scope>
    <source>
        <strain evidence="9">JJ-A5</strain>
    </source>
</reference>